<comment type="caution">
    <text evidence="1">The sequence shown here is derived from an EMBL/GenBank/DDBJ whole genome shotgun (WGS) entry which is preliminary data.</text>
</comment>
<name>A0A177B9D2_9BILA</name>
<accession>A0A177B9D2</accession>
<organism evidence="1 2">
    <name type="scientific">Intoshia linei</name>
    <dbReference type="NCBI Taxonomy" id="1819745"/>
    <lineage>
        <taxon>Eukaryota</taxon>
        <taxon>Metazoa</taxon>
        <taxon>Spiralia</taxon>
        <taxon>Lophotrochozoa</taxon>
        <taxon>Mesozoa</taxon>
        <taxon>Orthonectida</taxon>
        <taxon>Rhopaluridae</taxon>
        <taxon>Intoshia</taxon>
    </lineage>
</organism>
<dbReference type="Proteomes" id="UP000078046">
    <property type="component" value="Unassembled WGS sequence"/>
</dbReference>
<protein>
    <submittedName>
        <fullName evidence="1">Uncharacterized protein</fullName>
    </submittedName>
</protein>
<reference evidence="1 2" key="1">
    <citation type="submission" date="2016-04" db="EMBL/GenBank/DDBJ databases">
        <title>The genome of Intoshia linei affirms orthonectids as highly simplified spiralians.</title>
        <authorList>
            <person name="Mikhailov K.V."/>
            <person name="Slusarev G.S."/>
            <person name="Nikitin M.A."/>
            <person name="Logacheva M.D."/>
            <person name="Penin A."/>
            <person name="Aleoshin V."/>
            <person name="Panchin Y.V."/>
        </authorList>
    </citation>
    <scope>NUCLEOTIDE SEQUENCE [LARGE SCALE GENOMIC DNA]</scope>
    <source>
        <strain evidence="1">Intl2013</strain>
        <tissue evidence="1">Whole animal</tissue>
    </source>
</reference>
<evidence type="ECO:0000313" key="2">
    <source>
        <dbReference type="Proteomes" id="UP000078046"/>
    </source>
</evidence>
<proteinExistence type="predicted"/>
<evidence type="ECO:0000313" key="1">
    <source>
        <dbReference type="EMBL" id="OAF70272.1"/>
    </source>
</evidence>
<keyword evidence="2" id="KW-1185">Reference proteome</keyword>
<gene>
    <name evidence="1" type="ORF">A3Q56_01885</name>
</gene>
<dbReference type="EMBL" id="LWCA01000167">
    <property type="protein sequence ID" value="OAF70272.1"/>
    <property type="molecule type" value="Genomic_DNA"/>
</dbReference>
<dbReference type="AlphaFoldDB" id="A0A177B9D2"/>
<sequence length="104" mass="12061">MLIIFSLNTDFMKLIIDDEIPKTVDELLILLNQLNGIKEKRHVKSIVKSAFTDKCNIDELTIKFVLNCLKKENFNMYSSIVHLSTSINKLEKLLNSNHPRQKES</sequence>